<proteinExistence type="predicted"/>
<dbReference type="EMBL" id="CXOK01000038">
    <property type="protein sequence ID" value="CTP87335.1"/>
    <property type="molecule type" value="Genomic_DNA"/>
</dbReference>
<dbReference type="AlphaFoldDB" id="A0A0K2ZVB2"/>
<gene>
    <name evidence="1" type="ORF">XTPLMG728_1525</name>
</gene>
<accession>A0A0K2ZVB2</accession>
<evidence type="ECO:0000313" key="1">
    <source>
        <dbReference type="EMBL" id="CTP87335.1"/>
    </source>
</evidence>
<sequence length="259" mass="28728">MRWVASTWSTSLMEGSALSLSCQWRLKEKCIFCGDEIGARMLKQGVFHSVNPGTLTGRWMQQELQKFKAVLDAGVASGTGVDETTLLDWFRQSAEHIALLAYSTHGVVPTSVGCEIPLGGFRADFAWAAIDIHAAPVIVFIEFEAALVDTLFEFKRKRSTPYIGAAFLEGFSQIVDWCAFGQHEARANPLVSSLLKGAGRSPIYQFTLIAGLDDFANDPALIARLTWWKQNIKYGDGAEMYSFTELVEIGLRKVGHWVR</sequence>
<reference evidence="1 2" key="1">
    <citation type="submission" date="2015-07" db="EMBL/GenBank/DDBJ databases">
        <authorList>
            <person name="Noorani M."/>
        </authorList>
    </citation>
    <scope>NUCLEOTIDE SEQUENCE [LARGE SCALE GENOMIC DNA]</scope>
    <source>
        <strain evidence="1">LMG728</strain>
    </source>
</reference>
<dbReference type="Proteomes" id="UP000041247">
    <property type="component" value="Unassembled WGS sequence"/>
</dbReference>
<name>A0A0K2ZVB2_9XANT</name>
<organism evidence="1 2">
    <name type="scientific">Xanthomonas graminis pv. poae</name>
    <dbReference type="NCBI Taxonomy" id="227946"/>
    <lineage>
        <taxon>Bacteria</taxon>
        <taxon>Pseudomonadati</taxon>
        <taxon>Pseudomonadota</taxon>
        <taxon>Gammaproteobacteria</taxon>
        <taxon>Lysobacterales</taxon>
        <taxon>Lysobacteraceae</taxon>
        <taxon>Xanthomonas</taxon>
        <taxon>Xanthomonas translucens group</taxon>
        <taxon>Xanthomonas graminis</taxon>
    </lineage>
</organism>
<evidence type="ECO:0000313" key="2">
    <source>
        <dbReference type="Proteomes" id="UP000041247"/>
    </source>
</evidence>
<protein>
    <submittedName>
        <fullName evidence="1">Uncharacterized protein</fullName>
    </submittedName>
</protein>